<evidence type="ECO:0000313" key="2">
    <source>
        <dbReference type="Proteomes" id="UP001589576"/>
    </source>
</evidence>
<name>A0ABV5GGZ5_9FLAO</name>
<reference evidence="1 2" key="1">
    <citation type="submission" date="2024-09" db="EMBL/GenBank/DDBJ databases">
        <authorList>
            <person name="Sun Q."/>
            <person name="Mori K."/>
        </authorList>
    </citation>
    <scope>NUCLEOTIDE SEQUENCE [LARGE SCALE GENOMIC DNA]</scope>
    <source>
        <strain evidence="1 2">CECT 8460</strain>
    </source>
</reference>
<keyword evidence="2" id="KW-1185">Reference proteome</keyword>
<organism evidence="1 2">
    <name type="scientific">Flavobacterium paronense</name>
    <dbReference type="NCBI Taxonomy" id="1392775"/>
    <lineage>
        <taxon>Bacteria</taxon>
        <taxon>Pseudomonadati</taxon>
        <taxon>Bacteroidota</taxon>
        <taxon>Flavobacteriia</taxon>
        <taxon>Flavobacteriales</taxon>
        <taxon>Flavobacteriaceae</taxon>
        <taxon>Flavobacterium</taxon>
    </lineage>
</organism>
<gene>
    <name evidence="1" type="ORF">ACFFUU_12190</name>
</gene>
<comment type="caution">
    <text evidence="1">The sequence shown here is derived from an EMBL/GenBank/DDBJ whole genome shotgun (WGS) entry which is preliminary data.</text>
</comment>
<proteinExistence type="predicted"/>
<sequence>MKTIIVGAIAILFSLNIQSQNQNKKTETITKTTTVKDDKGEHVVVKKEEIKEIQNIKLQEVPSGTLNTNIQPTPTQATVTTSVNVDGQERVVDVDHSAYYSYNGEKYQVLADNSGYKVTNNMSGISLLRRTSNNNYIYKNKDKISVGHFDADGNLILETYDDKMDTITVEVFNLQK</sequence>
<dbReference type="RefSeq" id="WP_290283957.1">
    <property type="nucleotide sequence ID" value="NZ_JAUFQN010000009.1"/>
</dbReference>
<protein>
    <submittedName>
        <fullName evidence="1">Uncharacterized protein</fullName>
    </submittedName>
</protein>
<accession>A0ABV5GGZ5</accession>
<dbReference type="Proteomes" id="UP001589576">
    <property type="component" value="Unassembled WGS sequence"/>
</dbReference>
<evidence type="ECO:0000313" key="1">
    <source>
        <dbReference type="EMBL" id="MFB9090367.1"/>
    </source>
</evidence>
<dbReference type="EMBL" id="JBHMFB010000029">
    <property type="protein sequence ID" value="MFB9090367.1"/>
    <property type="molecule type" value="Genomic_DNA"/>
</dbReference>